<dbReference type="InterPro" id="IPR051068">
    <property type="entry name" value="MFS_Domain-Containing_Protein"/>
</dbReference>
<feature type="transmembrane region" description="Helical" evidence="6">
    <location>
        <begin position="199"/>
        <end position="219"/>
    </location>
</feature>
<dbReference type="Gene3D" id="1.20.1250.20">
    <property type="entry name" value="MFS general substrate transporter like domains"/>
    <property type="match status" value="1"/>
</dbReference>
<keyword evidence="5 6" id="KW-0472">Membrane</keyword>
<feature type="transmembrane region" description="Helical" evidence="6">
    <location>
        <begin position="262"/>
        <end position="281"/>
    </location>
</feature>
<dbReference type="EnsemblMetazoa" id="GMOY009644-RA">
    <property type="protein sequence ID" value="GMOY009644-PA"/>
    <property type="gene ID" value="GMOY009644"/>
</dbReference>
<dbReference type="SUPFAM" id="SSF103473">
    <property type="entry name" value="MFS general substrate transporter"/>
    <property type="match status" value="1"/>
</dbReference>
<evidence type="ECO:0000256" key="3">
    <source>
        <dbReference type="ARBA" id="ARBA00022692"/>
    </source>
</evidence>
<dbReference type="VEuPathDB" id="VectorBase:GMOY009644"/>
<dbReference type="Proteomes" id="UP000092444">
    <property type="component" value="Unassembled WGS sequence"/>
</dbReference>
<evidence type="ECO:0000256" key="5">
    <source>
        <dbReference type="ARBA" id="ARBA00023136"/>
    </source>
</evidence>
<feature type="transmembrane region" description="Helical" evidence="6">
    <location>
        <begin position="471"/>
        <end position="489"/>
    </location>
</feature>
<evidence type="ECO:0000256" key="1">
    <source>
        <dbReference type="ARBA" id="ARBA00004127"/>
    </source>
</evidence>
<dbReference type="InterPro" id="IPR011701">
    <property type="entry name" value="MFS"/>
</dbReference>
<protein>
    <recommendedName>
        <fullName evidence="7">Major facilitator superfamily (MFS) profile domain-containing protein</fullName>
    </recommendedName>
</protein>
<dbReference type="GO" id="GO:0022857">
    <property type="term" value="F:transmembrane transporter activity"/>
    <property type="evidence" value="ECO:0007669"/>
    <property type="project" value="InterPro"/>
</dbReference>
<reference evidence="8" key="1">
    <citation type="submission" date="2020-05" db="UniProtKB">
        <authorList>
            <consortium name="EnsemblMetazoa"/>
        </authorList>
    </citation>
    <scope>IDENTIFICATION</scope>
    <source>
        <strain evidence="8">Yale</strain>
    </source>
</reference>
<dbReference type="STRING" id="37546.A0A1B0G8K5"/>
<organism evidence="8 9">
    <name type="scientific">Glossina morsitans morsitans</name>
    <name type="common">Savannah tsetse fly</name>
    <dbReference type="NCBI Taxonomy" id="37546"/>
    <lineage>
        <taxon>Eukaryota</taxon>
        <taxon>Metazoa</taxon>
        <taxon>Ecdysozoa</taxon>
        <taxon>Arthropoda</taxon>
        <taxon>Hexapoda</taxon>
        <taxon>Insecta</taxon>
        <taxon>Pterygota</taxon>
        <taxon>Neoptera</taxon>
        <taxon>Endopterygota</taxon>
        <taxon>Diptera</taxon>
        <taxon>Brachycera</taxon>
        <taxon>Muscomorpha</taxon>
        <taxon>Hippoboscoidea</taxon>
        <taxon>Glossinidae</taxon>
        <taxon>Glossina</taxon>
    </lineage>
</organism>
<dbReference type="Pfam" id="PF07690">
    <property type="entry name" value="MFS_1"/>
    <property type="match status" value="2"/>
</dbReference>
<proteinExistence type="predicted"/>
<dbReference type="EMBL" id="CCAG010000259">
    <property type="status" value="NOT_ANNOTATED_CDS"/>
    <property type="molecule type" value="Genomic_DNA"/>
</dbReference>
<keyword evidence="2" id="KW-0813">Transport</keyword>
<evidence type="ECO:0000256" key="4">
    <source>
        <dbReference type="ARBA" id="ARBA00022989"/>
    </source>
</evidence>
<sequence length="632" mass="70151">MDCMRKLRHFFTVQKIPGELDDGLETLDEYRMRWRSVRIIYFTMFLMSLGFSIILTGIWPFLNKLDPAANKEFMGLIVAANPLGQMIFSPLFGWWSNKLGTIRLPLLSSLALFTIASAMYSSLELKPHDVKYWMLTSRFLIGVSSANIAVCRSYLSAATRLSERTKAVSMVSLAQVLGFIVGPGLQALVTLLGSEGHTWLWGFFIFNMYTACGWINVLMSTGNFIMFLPAIFQERNVAAREIMIIKGKSSEQETWKSIKPDYVSAWTLIVAFFVLVFNFVLLETLGTSLTMDQFAWSNDEAIYYMGIIMSTGAVIALVTFVCINPLCRIFPENLVLIWGGFALMVLGRILYIPWGDAPPKIAEVYNVTIPITGNATTDLKPDNEIFLGCPRTQQWCTVTPALTLTQFVLGYVLTSIGYPIGVTLIQTIFSKILGPRPQGVWMGLMTGSGCLSRVMGPVFVGSIYTRLGTNWTFGFTSVMMFFSMIWLLLSRKRLISPRFDIPDPVELQTLDKNVCINSQFSLSDSDMKDFKDVKIASKNNLNPEGAELLSERERNPDEVPGDEALVGMMNAGNAMHWSQPVPSVHGGCNANKNKGRAGGVIATAASTRVVVNPVCAPNHVSSALTICLKIPM</sequence>
<dbReference type="AlphaFoldDB" id="A0A1B0G8K5"/>
<evidence type="ECO:0000313" key="9">
    <source>
        <dbReference type="Proteomes" id="UP000092444"/>
    </source>
</evidence>
<feature type="transmembrane region" description="Helical" evidence="6">
    <location>
        <begin position="132"/>
        <end position="155"/>
    </location>
</feature>
<dbReference type="PANTHER" id="PTHR23510">
    <property type="entry name" value="INNER MEMBRANE TRANSPORT PROTEIN YAJR"/>
    <property type="match status" value="1"/>
</dbReference>
<dbReference type="PANTHER" id="PTHR23510:SF3">
    <property type="entry name" value="MAJOR FACILITATOR SUPERFAMILY DOMAIN-CONTAINING PROTEIN 8"/>
    <property type="match status" value="1"/>
</dbReference>
<name>A0A1B0G8K5_GLOMM</name>
<evidence type="ECO:0000313" key="8">
    <source>
        <dbReference type="EnsemblMetazoa" id="GMOY009644-PA"/>
    </source>
</evidence>
<feature type="domain" description="Major facilitator superfamily (MFS) profile" evidence="7">
    <location>
        <begin position="36"/>
        <end position="495"/>
    </location>
</feature>
<evidence type="ECO:0000256" key="2">
    <source>
        <dbReference type="ARBA" id="ARBA00022448"/>
    </source>
</evidence>
<feature type="transmembrane region" description="Helical" evidence="6">
    <location>
        <begin position="408"/>
        <end position="429"/>
    </location>
</feature>
<evidence type="ECO:0000256" key="6">
    <source>
        <dbReference type="SAM" id="Phobius"/>
    </source>
</evidence>
<feature type="transmembrane region" description="Helical" evidence="6">
    <location>
        <begin position="167"/>
        <end position="193"/>
    </location>
</feature>
<feature type="transmembrane region" description="Helical" evidence="6">
    <location>
        <begin position="441"/>
        <end position="465"/>
    </location>
</feature>
<dbReference type="CDD" id="cd17326">
    <property type="entry name" value="MFS_MFSD8"/>
    <property type="match status" value="1"/>
</dbReference>
<accession>A0A1B0G8K5</accession>
<keyword evidence="3 6" id="KW-0812">Transmembrane</keyword>
<feature type="transmembrane region" description="Helical" evidence="6">
    <location>
        <begin position="102"/>
        <end position="120"/>
    </location>
</feature>
<keyword evidence="4 6" id="KW-1133">Transmembrane helix</keyword>
<dbReference type="InterPro" id="IPR036259">
    <property type="entry name" value="MFS_trans_sf"/>
</dbReference>
<feature type="transmembrane region" description="Helical" evidence="6">
    <location>
        <begin position="73"/>
        <end position="95"/>
    </location>
</feature>
<dbReference type="InterPro" id="IPR020846">
    <property type="entry name" value="MFS_dom"/>
</dbReference>
<feature type="transmembrane region" description="Helical" evidence="6">
    <location>
        <begin position="301"/>
        <end position="323"/>
    </location>
</feature>
<evidence type="ECO:0000259" key="7">
    <source>
        <dbReference type="PROSITE" id="PS50850"/>
    </source>
</evidence>
<dbReference type="GO" id="GO:0005765">
    <property type="term" value="C:lysosomal membrane"/>
    <property type="evidence" value="ECO:0007669"/>
    <property type="project" value="TreeGrafter"/>
</dbReference>
<dbReference type="GO" id="GO:0012505">
    <property type="term" value="C:endomembrane system"/>
    <property type="evidence" value="ECO:0007669"/>
    <property type="project" value="UniProtKB-SubCell"/>
</dbReference>
<feature type="transmembrane region" description="Helical" evidence="6">
    <location>
        <begin position="335"/>
        <end position="354"/>
    </location>
</feature>
<feature type="transmembrane region" description="Helical" evidence="6">
    <location>
        <begin position="39"/>
        <end position="61"/>
    </location>
</feature>
<comment type="subcellular location">
    <subcellularLocation>
        <location evidence="1">Endomembrane system</location>
        <topology evidence="1">Multi-pass membrane protein</topology>
    </subcellularLocation>
</comment>
<dbReference type="PROSITE" id="PS50850">
    <property type="entry name" value="MFS"/>
    <property type="match status" value="1"/>
</dbReference>
<dbReference type="PhylomeDB" id="A0A1B0G8K5"/>
<keyword evidence="9" id="KW-1185">Reference proteome</keyword>